<feature type="region of interest" description="Disordered" evidence="2">
    <location>
        <begin position="43"/>
        <end position="184"/>
    </location>
</feature>
<dbReference type="AlphaFoldDB" id="W2S5N9"/>
<dbReference type="SMART" id="SM00028">
    <property type="entry name" value="TPR"/>
    <property type="match status" value="2"/>
</dbReference>
<dbReference type="GeneID" id="19969762"/>
<dbReference type="STRING" id="1220924.W2S5N9"/>
<dbReference type="InterPro" id="IPR011990">
    <property type="entry name" value="TPR-like_helical_dom_sf"/>
</dbReference>
<dbReference type="eggNOG" id="KOG2076">
    <property type="taxonomic scope" value="Eukaryota"/>
</dbReference>
<evidence type="ECO:0000256" key="1">
    <source>
        <dbReference type="PROSITE-ProRule" id="PRU00339"/>
    </source>
</evidence>
<reference evidence="3 4" key="1">
    <citation type="submission" date="2013-03" db="EMBL/GenBank/DDBJ databases">
        <title>The Genome Sequence of Phialophora europaea CBS 101466.</title>
        <authorList>
            <consortium name="The Broad Institute Genomics Platform"/>
            <person name="Cuomo C."/>
            <person name="de Hoog S."/>
            <person name="Gorbushina A."/>
            <person name="Walker B."/>
            <person name="Young S.K."/>
            <person name="Zeng Q."/>
            <person name="Gargeya S."/>
            <person name="Fitzgerald M."/>
            <person name="Haas B."/>
            <person name="Abouelleil A."/>
            <person name="Allen A.W."/>
            <person name="Alvarado L."/>
            <person name="Arachchi H.M."/>
            <person name="Berlin A.M."/>
            <person name="Chapman S.B."/>
            <person name="Gainer-Dewar J."/>
            <person name="Goldberg J."/>
            <person name="Griggs A."/>
            <person name="Gujja S."/>
            <person name="Hansen M."/>
            <person name="Howarth C."/>
            <person name="Imamovic A."/>
            <person name="Ireland A."/>
            <person name="Larimer J."/>
            <person name="McCowan C."/>
            <person name="Murphy C."/>
            <person name="Pearson M."/>
            <person name="Poon T.W."/>
            <person name="Priest M."/>
            <person name="Roberts A."/>
            <person name="Saif S."/>
            <person name="Shea T."/>
            <person name="Sisk P."/>
            <person name="Sykes S."/>
            <person name="Wortman J."/>
            <person name="Nusbaum C."/>
            <person name="Birren B."/>
        </authorList>
    </citation>
    <scope>NUCLEOTIDE SEQUENCE [LARGE SCALE GENOMIC DNA]</scope>
    <source>
        <strain evidence="3 4">CBS 101466</strain>
    </source>
</reference>
<keyword evidence="1" id="KW-0802">TPR repeat</keyword>
<dbReference type="Gene3D" id="1.25.40.10">
    <property type="entry name" value="Tetratricopeptide repeat domain"/>
    <property type="match status" value="3"/>
</dbReference>
<dbReference type="GO" id="GO:0000127">
    <property type="term" value="C:transcription factor TFIIIC complex"/>
    <property type="evidence" value="ECO:0007669"/>
    <property type="project" value="TreeGrafter"/>
</dbReference>
<dbReference type="OrthoDB" id="9991317at2759"/>
<dbReference type="PROSITE" id="PS50005">
    <property type="entry name" value="TPR"/>
    <property type="match status" value="1"/>
</dbReference>
<feature type="compositionally biased region" description="Acidic residues" evidence="2">
    <location>
        <begin position="61"/>
        <end position="76"/>
    </location>
</feature>
<feature type="compositionally biased region" description="Basic residues" evidence="2">
    <location>
        <begin position="668"/>
        <end position="679"/>
    </location>
</feature>
<dbReference type="VEuPathDB" id="FungiDB:HMPREF1541_02423"/>
<accession>W2S5N9</accession>
<evidence type="ECO:0000313" key="4">
    <source>
        <dbReference type="Proteomes" id="UP000030752"/>
    </source>
</evidence>
<evidence type="ECO:0000313" key="3">
    <source>
        <dbReference type="EMBL" id="ETN43264.1"/>
    </source>
</evidence>
<protein>
    <recommendedName>
        <fullName evidence="5">TPR-like protein</fullName>
    </recommendedName>
</protein>
<dbReference type="SUPFAM" id="SSF48452">
    <property type="entry name" value="TPR-like"/>
    <property type="match status" value="2"/>
</dbReference>
<gene>
    <name evidence="3" type="ORF">HMPREF1541_02423</name>
</gene>
<keyword evidence="4" id="KW-1185">Reference proteome</keyword>
<dbReference type="FunCoup" id="W2S5N9">
    <property type="interactions" value="1100"/>
</dbReference>
<dbReference type="EMBL" id="KB822718">
    <property type="protein sequence ID" value="ETN43264.1"/>
    <property type="molecule type" value="Genomic_DNA"/>
</dbReference>
<feature type="compositionally biased region" description="Basic residues" evidence="2">
    <location>
        <begin position="155"/>
        <end position="169"/>
    </location>
</feature>
<organism evidence="3 4">
    <name type="scientific">Cyphellophora europaea (strain CBS 101466)</name>
    <name type="common">Phialophora europaea</name>
    <dbReference type="NCBI Taxonomy" id="1220924"/>
    <lineage>
        <taxon>Eukaryota</taxon>
        <taxon>Fungi</taxon>
        <taxon>Dikarya</taxon>
        <taxon>Ascomycota</taxon>
        <taxon>Pezizomycotina</taxon>
        <taxon>Eurotiomycetes</taxon>
        <taxon>Chaetothyriomycetidae</taxon>
        <taxon>Chaetothyriales</taxon>
        <taxon>Cyphellophoraceae</taxon>
        <taxon>Cyphellophora</taxon>
    </lineage>
</organism>
<proteinExistence type="predicted"/>
<feature type="region of interest" description="Disordered" evidence="2">
    <location>
        <begin position="635"/>
        <end position="699"/>
    </location>
</feature>
<evidence type="ECO:0008006" key="5">
    <source>
        <dbReference type="Google" id="ProtNLM"/>
    </source>
</evidence>
<evidence type="ECO:0000256" key="2">
    <source>
        <dbReference type="SAM" id="MobiDB-lite"/>
    </source>
</evidence>
<dbReference type="InterPro" id="IPR019734">
    <property type="entry name" value="TPR_rpt"/>
</dbReference>
<dbReference type="InParanoid" id="W2S5N9"/>
<name>W2S5N9_CYPE1</name>
<dbReference type="RefSeq" id="XP_008715000.1">
    <property type="nucleotide sequence ID" value="XM_008716778.1"/>
</dbReference>
<dbReference type="PANTHER" id="PTHR23082">
    <property type="entry name" value="TRANSCRIPTION INITIATION FACTOR IIIC TFIIIC , POLYPEPTIDE 3-RELATED"/>
    <property type="match status" value="1"/>
</dbReference>
<feature type="repeat" description="TPR" evidence="1">
    <location>
        <begin position="540"/>
        <end position="573"/>
    </location>
</feature>
<sequence length="1169" mass="131378">MNTVPPNQNEVADGGQWTAMGWVSHLRTFEPTAMPRIYEGFIPAPDPFGVDFNRGGPNEDNGVDDGDEDGENDENYDGNGSRNKMRQPRRGLGVNASSTIELPSYPSSPPGSEEDPSTPGSSDDSSADDADTPVNEQSDGITAPASDVPSIHPPQPRRRRGRPTIKKRTGERGGWSKGQKLGPHAPLEPSQEFTVLFQQAMHAFSFRSDLDTAHELVLQALAINPEVFNAHILLADIWFARDHTLNAVSALWAGAHCFWRDPFVWHMVIEACLERATYARQIALNQAKYALKMLLKLDNNDQDARFQLAVVEREAGKPKKALGLVDKILQAMPHNTDALGLYADICIGMQKNDVAINRYKEAIQYYRSVGLDESDAFEWADVSMYVKLLSLREGDRDEVLSSSIKVLKKLSRWLLGRAAETFWDNVDGDDREFDAEDYPRRQEIRSFTPGRYTVEQYGLGLPMQLRTQLGILRLRQGDLREEALAHFEWLEPDDVSEDANIVHFGSEFLEVARALNEAMEHREALRYFDALLRVDVVKKADFWIGIGTSTYILGQKDRAMEHFQSALACDADSIVAKTYVSRILTERGQKLHAVRYACEAVEEAADRAPPTTAGVRKYERFEDRANREAAENALKTALKLPGPNPSKKRQGKVRQDGTILNAFELLKPRGRLHKRKGGQSKRPPREPTPTEDKPQKLDEIRPLYNNMLNNYDMMKRGDGVATRIWMSCAKSLINDFRANEVLCPKERHAQAAARASRRRSDSGTPQADGNEADQPLPSIEPQANTFIPPTTYREISMTEWLDIFLQYSILCTTLPIAEFPNAKRDSYNIMQAATLSAVWSHTPAALFQIHACYLACAVAFRDQIVLFGTVLPWFLQQFPFATDAYRLFNAMHSLFPYSSDPDGKAGVMRNAYVAKSHKPSRLLFRHLSSLDHQLHDDYADPVDGPVPDFMRRPRDDLLTVWDPTPDPTTGAPRPRRTHEMDVVLLVLYGQLVYAKGAFTSALGYLHRANALRPREPLVLLTMALCYLQQPLKVGFKADNKHSWVLQGMALFEEYARARMEWGREMEQVLGWSGAEADCRREIAFNRARCWGMLGLGGLAVEGFKRVLEDEDREVKGKEKVGDDMEIDGRGDNGADGLDMQAAYAVATTYALSGDVEAARRVTERYLVVE</sequence>
<dbReference type="PANTHER" id="PTHR23082:SF0">
    <property type="entry name" value="GENERAL TRANSCRIPTION FACTOR 3C POLYPEPTIDE 3"/>
    <property type="match status" value="1"/>
</dbReference>
<dbReference type="InterPro" id="IPR039340">
    <property type="entry name" value="Tfc4/TFIIIC-102/Sfc4"/>
</dbReference>
<dbReference type="GO" id="GO:0006383">
    <property type="term" value="P:transcription by RNA polymerase III"/>
    <property type="evidence" value="ECO:0007669"/>
    <property type="project" value="InterPro"/>
</dbReference>
<dbReference type="HOGENOM" id="CLU_002391_0_2_1"/>
<feature type="compositionally biased region" description="Basic and acidic residues" evidence="2">
    <location>
        <begin position="683"/>
        <end position="699"/>
    </location>
</feature>
<dbReference type="Proteomes" id="UP000030752">
    <property type="component" value="Unassembled WGS sequence"/>
</dbReference>
<feature type="region of interest" description="Disordered" evidence="2">
    <location>
        <begin position="752"/>
        <end position="785"/>
    </location>
</feature>